<organism evidence="1 2">
    <name type="scientific">Micromonospora pisi</name>
    <dbReference type="NCBI Taxonomy" id="589240"/>
    <lineage>
        <taxon>Bacteria</taxon>
        <taxon>Bacillati</taxon>
        <taxon>Actinomycetota</taxon>
        <taxon>Actinomycetes</taxon>
        <taxon>Micromonosporales</taxon>
        <taxon>Micromonosporaceae</taxon>
        <taxon>Micromonospora</taxon>
    </lineage>
</organism>
<dbReference type="InterPro" id="IPR025101">
    <property type="entry name" value="DUF4012"/>
</dbReference>
<evidence type="ECO:0000313" key="1">
    <source>
        <dbReference type="EMBL" id="RKR86026.1"/>
    </source>
</evidence>
<evidence type="ECO:0000313" key="2">
    <source>
        <dbReference type="Proteomes" id="UP000277671"/>
    </source>
</evidence>
<gene>
    <name evidence="1" type="ORF">BDK92_0245</name>
</gene>
<accession>A0A495JAH6</accession>
<proteinExistence type="predicted"/>
<dbReference type="RefSeq" id="WP_121153777.1">
    <property type="nucleotide sequence ID" value="NZ_RBKT01000001.1"/>
</dbReference>
<protein>
    <submittedName>
        <fullName evidence="1">Uncharacterized protein DUF4012</fullName>
    </submittedName>
</protein>
<dbReference type="Proteomes" id="UP000277671">
    <property type="component" value="Unassembled WGS sequence"/>
</dbReference>
<dbReference type="OrthoDB" id="3203519at2"/>
<name>A0A495JAH6_9ACTN</name>
<dbReference type="Pfam" id="PF13196">
    <property type="entry name" value="DUF4012"/>
    <property type="match status" value="1"/>
</dbReference>
<reference evidence="1 2" key="1">
    <citation type="submission" date="2018-10" db="EMBL/GenBank/DDBJ databases">
        <title>Sequencing the genomes of 1000 actinobacteria strains.</title>
        <authorList>
            <person name="Klenk H.-P."/>
        </authorList>
    </citation>
    <scope>NUCLEOTIDE SEQUENCE [LARGE SCALE GENOMIC DNA]</scope>
    <source>
        <strain evidence="1 2">DSM 45175</strain>
    </source>
</reference>
<dbReference type="AlphaFoldDB" id="A0A495JAH6"/>
<dbReference type="EMBL" id="RBKT01000001">
    <property type="protein sequence ID" value="RKR86026.1"/>
    <property type="molecule type" value="Genomic_DNA"/>
</dbReference>
<keyword evidence="2" id="KW-1185">Reference proteome</keyword>
<sequence length="576" mass="61484">MRRRALITVLVVSCLLFLGVGWLGLRGWQARGHLLSAAGLARELGQQVLAGDSEQAQRTLSALQTQASAARSATGDPTWWAAGHAPYGGDDLSAVRNVAVAVDDLARHAFPALLRLDLATLVPKAGQLDLARLQAAAPELSTADTAVRQASARVDAIAGEGLQKPVREAVEQLSGELDRLGALTATARHGAVLLPPLLGTTGPRTYLVAFQNLAEPRSTGGIFGAYAVVQTENGKVKILKQGAASELGAFDQPVTKLDDNMKALYTELPGIYPADVNLTPHFPTAAALFREMYKRRTGTVVDGVLATDPVTLSYLLQAIGPVPVPKHPTLTSESAVKTLLSDAYQRIQKPRDQDKYFASAAMSVFDALLTRTVDPRSLLEALERAVTERRILFWSARADEQDDLADTRLAGVMPERETVPTVGVFLNDGTGSKLGYYLTRAAELTVGDCRPDGRRELKLRLSLGSTAPSKGLSKSVLGLQLPGDPYRNRLVAYVFTPVGGLPVNARLDGAVAPINVGTERGRKVGVLSLDIPPGKTRELEVNLLTPVTRTGAADLWLTPGATPWTTRVNPATTCEQ</sequence>
<comment type="caution">
    <text evidence="1">The sequence shown here is derived from an EMBL/GenBank/DDBJ whole genome shotgun (WGS) entry which is preliminary data.</text>
</comment>